<dbReference type="PROSITE" id="PS50067">
    <property type="entry name" value="KINESIN_MOTOR_2"/>
    <property type="match status" value="1"/>
</dbReference>
<dbReference type="PRINTS" id="PR00380">
    <property type="entry name" value="KINESINHEAVY"/>
</dbReference>
<dbReference type="PANTHER" id="PTHR22106">
    <property type="entry name" value="COILED-COIL DOMAIN-CONTAINING PROTEIN 78"/>
    <property type="match status" value="1"/>
</dbReference>
<dbReference type="SUPFAM" id="SSF52540">
    <property type="entry name" value="P-loop containing nucleoside triphosphate hydrolases"/>
    <property type="match status" value="1"/>
</dbReference>
<sequence length="579" mass="65149">MNLDTVGRIRPSIRGEGPHSLNITGHHRIVGRESGHGHSFQMLYKQESSNFDVYRKTVEPMLNIYLAGYNCAVLSIGESYSGKSYTLTGENTNKAGIIPIFLDALFNKLDDGRRSDEAYMYDEKVKIQKGQVTLQMIEIYNETVRDLLQLPSARNPIPLKNTPQEGVTAKNSLKTPIRSAADATALFRQGWGRRTITQTDHGSAHCYASILITVELTARHGENPHPNMSKFTFIDTPAAEKLAEDSSQIRLREGPTLSRSLLGLGQLTANLANSPNPERVINYTDSKLTSLLHDVLGGNCKTAAIIHFRPQPDPHTLSTMLRLSSQLSMVRNFPILNDSLAQGLLTQYRARIVSLEDMLGLGVTSGVGKASVGDLKDDHRKIAMENIQLKDKNERLLSKLESLQGKFKDITDAKTNLSGKLIMSEEEKLRVSKTLVDLQLENNKIKESAEQSRFEHTNRILALENELMELGIEKDKISKKYRDAKERLDEMERDRKELADEYVSLKSNYVALSKEHERELAKNEELGIELLNLVNARATLLKQQENMRENSAKHLFGERHVFIEHCDWGGCLRGISFMN</sequence>
<keyword evidence="4" id="KW-0175">Coiled coil</keyword>
<evidence type="ECO:0000313" key="6">
    <source>
        <dbReference type="Proteomes" id="UP000694865"/>
    </source>
</evidence>
<organism evidence="6 7">
    <name type="scientific">Saccoglossus kowalevskii</name>
    <name type="common">Acorn worm</name>
    <dbReference type="NCBI Taxonomy" id="10224"/>
    <lineage>
        <taxon>Eukaryota</taxon>
        <taxon>Metazoa</taxon>
        <taxon>Hemichordata</taxon>
        <taxon>Enteropneusta</taxon>
        <taxon>Harrimaniidae</taxon>
        <taxon>Saccoglossus</taxon>
    </lineage>
</organism>
<evidence type="ECO:0000256" key="4">
    <source>
        <dbReference type="SAM" id="Coils"/>
    </source>
</evidence>
<feature type="domain" description="Kinesin motor" evidence="5">
    <location>
        <begin position="2"/>
        <end position="329"/>
    </location>
</feature>
<dbReference type="InterPro" id="IPR001752">
    <property type="entry name" value="Kinesin_motor_dom"/>
</dbReference>
<keyword evidence="2 3" id="KW-0067">ATP-binding</keyword>
<dbReference type="InterPro" id="IPR027417">
    <property type="entry name" value="P-loop_NTPase"/>
</dbReference>
<gene>
    <name evidence="7" type="primary">LOC100372181</name>
</gene>
<dbReference type="Pfam" id="PF14739">
    <property type="entry name" value="DUF4472"/>
    <property type="match status" value="1"/>
</dbReference>
<comment type="similarity">
    <text evidence="3">Belongs to the TRAFAC class myosin-kinesin ATPase superfamily. Kinesin family.</text>
</comment>
<dbReference type="Gene3D" id="3.40.850.10">
    <property type="entry name" value="Kinesin motor domain"/>
    <property type="match status" value="1"/>
</dbReference>
<dbReference type="Proteomes" id="UP000694865">
    <property type="component" value="Unplaced"/>
</dbReference>
<feature type="binding site" evidence="3">
    <location>
        <begin position="77"/>
        <end position="84"/>
    </location>
    <ligand>
        <name>ATP</name>
        <dbReference type="ChEBI" id="CHEBI:30616"/>
    </ligand>
</feature>
<dbReference type="InterPro" id="IPR039873">
    <property type="entry name" value="CCDC78"/>
</dbReference>
<dbReference type="PANTHER" id="PTHR22106:SF5">
    <property type="entry name" value="COILED-COIL DOMAIN-CONTAINING PROTEIN 78"/>
    <property type="match status" value="1"/>
</dbReference>
<keyword evidence="6" id="KW-1185">Reference proteome</keyword>
<dbReference type="SMART" id="SM00129">
    <property type="entry name" value="KISc"/>
    <property type="match status" value="1"/>
</dbReference>
<dbReference type="GeneID" id="100372181"/>
<evidence type="ECO:0000256" key="2">
    <source>
        <dbReference type="ARBA" id="ARBA00022840"/>
    </source>
</evidence>
<dbReference type="Pfam" id="PF00225">
    <property type="entry name" value="Kinesin"/>
    <property type="match status" value="1"/>
</dbReference>
<evidence type="ECO:0000256" key="3">
    <source>
        <dbReference type="PROSITE-ProRule" id="PRU00283"/>
    </source>
</evidence>
<feature type="coiled-coil region" evidence="4">
    <location>
        <begin position="446"/>
        <end position="515"/>
    </location>
</feature>
<evidence type="ECO:0000259" key="5">
    <source>
        <dbReference type="PROSITE" id="PS50067"/>
    </source>
</evidence>
<keyword evidence="3" id="KW-0505">Motor protein</keyword>
<proteinExistence type="inferred from homology"/>
<keyword evidence="1 3" id="KW-0547">Nucleotide-binding</keyword>
<accession>A0ABM0MJ86</accession>
<reference evidence="7" key="1">
    <citation type="submission" date="2025-08" db="UniProtKB">
        <authorList>
            <consortium name="RefSeq"/>
        </authorList>
    </citation>
    <scope>IDENTIFICATION</scope>
    <source>
        <tissue evidence="7">Testes</tissue>
    </source>
</reference>
<name>A0ABM0MJ86_SACKO</name>
<dbReference type="InterPro" id="IPR036961">
    <property type="entry name" value="Kinesin_motor_dom_sf"/>
</dbReference>
<feature type="coiled-coil region" evidence="4">
    <location>
        <begin position="386"/>
        <end position="413"/>
    </location>
</feature>
<evidence type="ECO:0000313" key="7">
    <source>
        <dbReference type="RefSeq" id="XP_006820077.1"/>
    </source>
</evidence>
<dbReference type="RefSeq" id="XP_006820077.1">
    <property type="nucleotide sequence ID" value="XM_006820014.1"/>
</dbReference>
<dbReference type="InterPro" id="IPR029329">
    <property type="entry name" value="DUF4472"/>
</dbReference>
<evidence type="ECO:0000256" key="1">
    <source>
        <dbReference type="ARBA" id="ARBA00022741"/>
    </source>
</evidence>
<protein>
    <submittedName>
        <fullName evidence="7">Kinesin-like protein KIF3B-like</fullName>
    </submittedName>
</protein>